<accession>X0W3R1</accession>
<organism evidence="1">
    <name type="scientific">marine sediment metagenome</name>
    <dbReference type="NCBI Taxonomy" id="412755"/>
    <lineage>
        <taxon>unclassified sequences</taxon>
        <taxon>metagenomes</taxon>
        <taxon>ecological metagenomes</taxon>
    </lineage>
</organism>
<reference evidence="1" key="1">
    <citation type="journal article" date="2014" name="Front. Microbiol.">
        <title>High frequency of phylogenetically diverse reductive dehalogenase-homologous genes in deep subseafloor sedimentary metagenomes.</title>
        <authorList>
            <person name="Kawai M."/>
            <person name="Futagami T."/>
            <person name="Toyoda A."/>
            <person name="Takaki Y."/>
            <person name="Nishi S."/>
            <person name="Hori S."/>
            <person name="Arai W."/>
            <person name="Tsubouchi T."/>
            <person name="Morono Y."/>
            <person name="Uchiyama I."/>
            <person name="Ito T."/>
            <person name="Fujiyama A."/>
            <person name="Inagaki F."/>
            <person name="Takami H."/>
        </authorList>
    </citation>
    <scope>NUCLEOTIDE SEQUENCE</scope>
    <source>
        <strain evidence="1">Expedition CK06-06</strain>
    </source>
</reference>
<dbReference type="EMBL" id="BARS01033394">
    <property type="protein sequence ID" value="GAG25444.1"/>
    <property type="molecule type" value="Genomic_DNA"/>
</dbReference>
<feature type="non-terminal residue" evidence="1">
    <location>
        <position position="61"/>
    </location>
</feature>
<gene>
    <name evidence="1" type="ORF">S01H1_51724</name>
</gene>
<comment type="caution">
    <text evidence="1">The sequence shown here is derived from an EMBL/GenBank/DDBJ whole genome shotgun (WGS) entry which is preliminary data.</text>
</comment>
<proteinExistence type="predicted"/>
<evidence type="ECO:0000313" key="1">
    <source>
        <dbReference type="EMBL" id="GAG25444.1"/>
    </source>
</evidence>
<protein>
    <submittedName>
        <fullName evidence="1">Uncharacterized protein</fullName>
    </submittedName>
</protein>
<name>X0W3R1_9ZZZZ</name>
<dbReference type="AlphaFoldDB" id="X0W3R1"/>
<sequence length="61" mass="7019">MHFDLLSDKDLKAMDALLDSYGGAKEISEKIESMRDYKTRKRIAGEKEFGEMLEKAEGYTK</sequence>